<name>A0A845G4R5_9BURK</name>
<dbReference type="SUPFAM" id="SSF55724">
    <property type="entry name" value="Mog1p/PsbP-like"/>
    <property type="match status" value="1"/>
</dbReference>
<dbReference type="InterPro" id="IPR014894">
    <property type="entry name" value="DcrB/EagT6"/>
</dbReference>
<protein>
    <submittedName>
        <fullName evidence="1">DcrB-related protein</fullName>
    </submittedName>
</protein>
<evidence type="ECO:0000313" key="2">
    <source>
        <dbReference type="Proteomes" id="UP000470302"/>
    </source>
</evidence>
<sequence>MNYQIQEGVFVVPEQAQDRSVNMLVLNHGPGGLTLVVTRDLMQEGEALDGMLRRQLRTLGTQVKQLKHQEPVALQVGQAALPAFQVAVTFKQNNATVHQLQTMVALRDKAVLVFTITCAAPLTAEQAAYAQQMLDSFTPIQQA</sequence>
<organism evidence="1 2">
    <name type="scientific">Duganella vulcania</name>
    <dbReference type="NCBI Taxonomy" id="2692166"/>
    <lineage>
        <taxon>Bacteria</taxon>
        <taxon>Pseudomonadati</taxon>
        <taxon>Pseudomonadota</taxon>
        <taxon>Betaproteobacteria</taxon>
        <taxon>Burkholderiales</taxon>
        <taxon>Oxalobacteraceae</taxon>
        <taxon>Telluria group</taxon>
        <taxon>Duganella</taxon>
    </lineage>
</organism>
<accession>A0A845G4R5</accession>
<dbReference type="Gene3D" id="3.40.1000.10">
    <property type="entry name" value="Mog1/PsbP, alpha/beta/alpha sandwich"/>
    <property type="match status" value="1"/>
</dbReference>
<dbReference type="EMBL" id="WWCW01000070">
    <property type="protein sequence ID" value="MYM89294.1"/>
    <property type="molecule type" value="Genomic_DNA"/>
</dbReference>
<comment type="caution">
    <text evidence="1">The sequence shown here is derived from an EMBL/GenBank/DDBJ whole genome shotgun (WGS) entry which is preliminary data.</text>
</comment>
<dbReference type="RefSeq" id="WP_161098237.1">
    <property type="nucleotide sequence ID" value="NZ_WWCW01000070.1"/>
</dbReference>
<evidence type="ECO:0000313" key="1">
    <source>
        <dbReference type="EMBL" id="MYM89294.1"/>
    </source>
</evidence>
<dbReference type="Pfam" id="PF08786">
    <property type="entry name" value="DcrB"/>
    <property type="match status" value="1"/>
</dbReference>
<dbReference type="AlphaFoldDB" id="A0A845G4R5"/>
<dbReference type="InterPro" id="IPR016123">
    <property type="entry name" value="Mog1/PsbP_a/b/a-sand"/>
</dbReference>
<reference evidence="1 2" key="1">
    <citation type="submission" date="2020-01" db="EMBL/GenBank/DDBJ databases">
        <title>Novel species isolated from a subtropical stream in China.</title>
        <authorList>
            <person name="Lu H."/>
        </authorList>
    </citation>
    <scope>NUCLEOTIDE SEQUENCE [LARGE SCALE GENOMIC DNA]</scope>
    <source>
        <strain evidence="1 2">FT82W</strain>
    </source>
</reference>
<proteinExistence type="predicted"/>
<gene>
    <name evidence="1" type="ORF">GTP91_19220</name>
</gene>
<dbReference type="Proteomes" id="UP000470302">
    <property type="component" value="Unassembled WGS sequence"/>
</dbReference>